<reference evidence="1 2" key="1">
    <citation type="submission" date="2019-07" db="EMBL/GenBank/DDBJ databases">
        <authorList>
            <person name="Zhou L.-Y."/>
        </authorList>
    </citation>
    <scope>NUCLEOTIDE SEQUENCE [LARGE SCALE GENOMIC DNA]</scope>
    <source>
        <strain evidence="1 2">YIM 101269</strain>
    </source>
</reference>
<proteinExistence type="predicted"/>
<dbReference type="RefSeq" id="WP_143936523.1">
    <property type="nucleotide sequence ID" value="NZ_VKKG01000001.1"/>
</dbReference>
<organism evidence="1 2">
    <name type="scientific">Tessaracoccus rhinocerotis</name>
    <dbReference type="NCBI Taxonomy" id="1689449"/>
    <lineage>
        <taxon>Bacteria</taxon>
        <taxon>Bacillati</taxon>
        <taxon>Actinomycetota</taxon>
        <taxon>Actinomycetes</taxon>
        <taxon>Propionibacteriales</taxon>
        <taxon>Propionibacteriaceae</taxon>
        <taxon>Tessaracoccus</taxon>
    </lineage>
</organism>
<evidence type="ECO:0000313" key="1">
    <source>
        <dbReference type="EMBL" id="TRY19434.1"/>
    </source>
</evidence>
<dbReference type="Pfam" id="PF18928">
    <property type="entry name" value="DUF5677"/>
    <property type="match status" value="1"/>
</dbReference>
<gene>
    <name evidence="1" type="ORF">FOJ82_00510</name>
</gene>
<dbReference type="AlphaFoldDB" id="A0A553K427"/>
<dbReference type="InterPro" id="IPR043733">
    <property type="entry name" value="DUF5677"/>
</dbReference>
<sequence length="322" mass="36150">MDETSTEAERAAAGAIRQAGLDMVTDLDQKIENHDRTHRDFKERLWQWWSTPLALYFTAWRELSEIGGMLKMDSEADPDLREVLAGLHAKGTRVALEVFHLLRDGLPKAAAARARTLFELAVHSELIQADPRLAPRFLAYSEHQRHLDATGYMDSGIYENDFTPEEMASFKQRADEAEARHPGISKLNGWANLDGKGSTFHHLVQRTSLWGQYPHYVWFSHEVHGNARGGVLNTFPGPDGHVYFSGYTNKGLADPGQAAILCYLRITSDLLEGCGDDSAPWARYVAATAICNRANERFADVEQELSTEGLNLELSDIWKRPI</sequence>
<dbReference type="EMBL" id="VKKG01000001">
    <property type="protein sequence ID" value="TRY19434.1"/>
    <property type="molecule type" value="Genomic_DNA"/>
</dbReference>
<dbReference type="Proteomes" id="UP000317638">
    <property type="component" value="Unassembled WGS sequence"/>
</dbReference>
<name>A0A553K427_9ACTN</name>
<accession>A0A553K427</accession>
<protein>
    <submittedName>
        <fullName evidence="1">Uncharacterized protein</fullName>
    </submittedName>
</protein>
<keyword evidence="2" id="KW-1185">Reference proteome</keyword>
<dbReference type="OrthoDB" id="7531258at2"/>
<evidence type="ECO:0000313" key="2">
    <source>
        <dbReference type="Proteomes" id="UP000317638"/>
    </source>
</evidence>
<comment type="caution">
    <text evidence="1">The sequence shown here is derived from an EMBL/GenBank/DDBJ whole genome shotgun (WGS) entry which is preliminary data.</text>
</comment>